<sequence>MMTPIDIARRWREEKGYVGRGGVVVLFNGEVQSWVNKLRNPEHWQPGCIAVDEEGHTWTTVAGNERHGALMWLANDEL</sequence>
<evidence type="ECO:0000313" key="1">
    <source>
        <dbReference type="EMBL" id="BCZ84395.1"/>
    </source>
</evidence>
<gene>
    <name evidence="1" type="ORF">PTKU64_80700</name>
</gene>
<evidence type="ECO:0000313" key="2">
    <source>
        <dbReference type="Proteomes" id="UP001319874"/>
    </source>
</evidence>
<organism evidence="1 2">
    <name type="scientific">Paraburkholderia terrae</name>
    <dbReference type="NCBI Taxonomy" id="311230"/>
    <lineage>
        <taxon>Bacteria</taxon>
        <taxon>Pseudomonadati</taxon>
        <taxon>Pseudomonadota</taxon>
        <taxon>Betaproteobacteria</taxon>
        <taxon>Burkholderiales</taxon>
        <taxon>Burkholderiaceae</taxon>
        <taxon>Paraburkholderia</taxon>
    </lineage>
</organism>
<protein>
    <submittedName>
        <fullName evidence="1">Uncharacterized protein</fullName>
    </submittedName>
</protein>
<proteinExistence type="predicted"/>
<keyword evidence="2" id="KW-1185">Reference proteome</keyword>
<dbReference type="EMBL" id="AP024958">
    <property type="protein sequence ID" value="BCZ84395.1"/>
    <property type="molecule type" value="Genomic_DNA"/>
</dbReference>
<dbReference type="Proteomes" id="UP001319874">
    <property type="component" value="Chromosome 4"/>
</dbReference>
<accession>A0ABM7TZ70</accession>
<reference evidence="1 2" key="1">
    <citation type="journal article" date="2022" name="Front. Microbiol.">
        <title>Identification and characterization of a novel class of self-sufficient cytochrome P450 hydroxylase involved in cyclohexanecarboxylate degradation in Paraburkholderia terrae strain KU-64.</title>
        <authorList>
            <person name="Yamamoto T."/>
            <person name="Hasegawa Y."/>
            <person name="Iwaki H."/>
        </authorList>
    </citation>
    <scope>NUCLEOTIDE SEQUENCE [LARGE SCALE GENOMIC DNA]</scope>
    <source>
        <strain evidence="1 2">KU-64</strain>
    </source>
</reference>
<name>A0ABM7TZ70_9BURK</name>